<name>A0A846YWJ1_9ACTN</name>
<feature type="domain" description="J" evidence="1">
    <location>
        <begin position="7"/>
        <end position="72"/>
    </location>
</feature>
<dbReference type="InterPro" id="IPR001623">
    <property type="entry name" value="DnaJ_domain"/>
</dbReference>
<organism evidence="2 3">
    <name type="scientific">Actinomadura latina</name>
    <dbReference type="NCBI Taxonomy" id="163603"/>
    <lineage>
        <taxon>Bacteria</taxon>
        <taxon>Bacillati</taxon>
        <taxon>Actinomycetota</taxon>
        <taxon>Actinomycetes</taxon>
        <taxon>Streptosporangiales</taxon>
        <taxon>Thermomonosporaceae</taxon>
        <taxon>Actinomadura</taxon>
    </lineage>
</organism>
<dbReference type="EMBL" id="JAAXPI010000003">
    <property type="protein sequence ID" value="NKZ02858.1"/>
    <property type="molecule type" value="Genomic_DNA"/>
</dbReference>
<reference evidence="2 3" key="1">
    <citation type="submission" date="2020-04" db="EMBL/GenBank/DDBJ databases">
        <title>MicrobeNet Type strains.</title>
        <authorList>
            <person name="Nicholson A.C."/>
        </authorList>
    </citation>
    <scope>NUCLEOTIDE SEQUENCE [LARGE SCALE GENOMIC DNA]</scope>
    <source>
        <strain evidence="2 3">ATCC BAA-277</strain>
    </source>
</reference>
<proteinExistence type="predicted"/>
<dbReference type="RefSeq" id="WP_168444537.1">
    <property type="nucleotide sequence ID" value="NZ_JAAXPI010000003.1"/>
</dbReference>
<dbReference type="PANTHER" id="PTHR43096:SF48">
    <property type="entry name" value="CHAPERONE PROTEIN DNAJ"/>
    <property type="match status" value="1"/>
</dbReference>
<dbReference type="AlphaFoldDB" id="A0A846YWJ1"/>
<gene>
    <name evidence="2" type="ORF">HGB48_03695</name>
</gene>
<dbReference type="Proteomes" id="UP000579250">
    <property type="component" value="Unassembled WGS sequence"/>
</dbReference>
<dbReference type="GO" id="GO:0042026">
    <property type="term" value="P:protein refolding"/>
    <property type="evidence" value="ECO:0007669"/>
    <property type="project" value="TreeGrafter"/>
</dbReference>
<evidence type="ECO:0000259" key="1">
    <source>
        <dbReference type="PROSITE" id="PS50076"/>
    </source>
</evidence>
<dbReference type="GO" id="GO:0005737">
    <property type="term" value="C:cytoplasm"/>
    <property type="evidence" value="ECO:0007669"/>
    <property type="project" value="TreeGrafter"/>
</dbReference>
<protein>
    <submittedName>
        <fullName evidence="2">J domain-containing protein</fullName>
    </submittedName>
</protein>
<dbReference type="GO" id="GO:0051082">
    <property type="term" value="F:unfolded protein binding"/>
    <property type="evidence" value="ECO:0007669"/>
    <property type="project" value="TreeGrafter"/>
</dbReference>
<evidence type="ECO:0000313" key="2">
    <source>
        <dbReference type="EMBL" id="NKZ02858.1"/>
    </source>
</evidence>
<dbReference type="PRINTS" id="PR00625">
    <property type="entry name" value="JDOMAIN"/>
</dbReference>
<dbReference type="PROSITE" id="PS50076">
    <property type="entry name" value="DNAJ_2"/>
    <property type="match status" value="1"/>
</dbReference>
<dbReference type="SUPFAM" id="SSF46565">
    <property type="entry name" value="Chaperone J-domain"/>
    <property type="match status" value="2"/>
</dbReference>
<comment type="caution">
    <text evidence="2">The sequence shown here is derived from an EMBL/GenBank/DDBJ whole genome shotgun (WGS) entry which is preliminary data.</text>
</comment>
<dbReference type="Gene3D" id="1.10.287.110">
    <property type="entry name" value="DnaJ domain"/>
    <property type="match status" value="1"/>
</dbReference>
<dbReference type="CDD" id="cd06257">
    <property type="entry name" value="DnaJ"/>
    <property type="match status" value="2"/>
</dbReference>
<dbReference type="Pfam" id="PF00226">
    <property type="entry name" value="DnaJ"/>
    <property type="match status" value="1"/>
</dbReference>
<dbReference type="PANTHER" id="PTHR43096">
    <property type="entry name" value="DNAJ HOMOLOG 1, MITOCHONDRIAL-RELATED"/>
    <property type="match status" value="1"/>
</dbReference>
<dbReference type="SMART" id="SM00271">
    <property type="entry name" value="DnaJ"/>
    <property type="match status" value="2"/>
</dbReference>
<accession>A0A846YWJ1</accession>
<dbReference type="Gene3D" id="2.10.230.10">
    <property type="entry name" value="Heat shock protein DnaJ, cysteine-rich domain"/>
    <property type="match status" value="1"/>
</dbReference>
<sequence>MNSPECDYYAVLGVRRDASAEEIKAARRARLRDAHPDANPGDPAAAERFRLVHQAGEVLGNPRLRREYDRAAPPPPAAVRTCYEVLGIAPDASGAQISERYRQLVRAAGRPVPGRLKAAYRRIGDPRRRAGYDRGLGSVTRGLLDDIDVHVSPDAASQGTVSHPFTVPDRELCPQCDGVGRILLPCGHCEGRGRWRGSAIRCEACDGRRTDERACFQCRLSGWVDATRTVTGRIPAAAGENARITVHDDLLGVITLRLRFARPGGRS</sequence>
<evidence type="ECO:0000313" key="3">
    <source>
        <dbReference type="Proteomes" id="UP000579250"/>
    </source>
</evidence>
<dbReference type="InterPro" id="IPR036869">
    <property type="entry name" value="J_dom_sf"/>
</dbReference>
<dbReference type="Gene3D" id="2.60.260.20">
    <property type="entry name" value="Urease metallochaperone UreE, N-terminal domain"/>
    <property type="match status" value="1"/>
</dbReference>
<keyword evidence="3" id="KW-1185">Reference proteome</keyword>